<dbReference type="HOGENOM" id="CLU_1336476_0_0_0"/>
<gene>
    <name evidence="2" type="ordered locus">SULAZ_1712</name>
</gene>
<dbReference type="STRING" id="204536.SULAZ_1712"/>
<feature type="domain" description="Gcp-like" evidence="1">
    <location>
        <begin position="32"/>
        <end position="104"/>
    </location>
</feature>
<dbReference type="InterPro" id="IPR043129">
    <property type="entry name" value="ATPase_NBD"/>
</dbReference>
<keyword evidence="2" id="KW-0645">Protease</keyword>
<evidence type="ECO:0000313" key="3">
    <source>
        <dbReference type="Proteomes" id="UP000001369"/>
    </source>
</evidence>
<dbReference type="AlphaFoldDB" id="C1DX33"/>
<accession>C1DX33</accession>
<sequence>MYLSIDTFSDNFGIAVIDEEKVYGYVDYLKPKPFSEILIIEIDNLFKTLQIEKQNIKGVIVNIGLGSNTGLRVGVITAKTISYSLNIPMYTYKTLDVMIHKYRHFCGNVIAAINIGKSRVAYKLKGEEGYNIKTFEDFKEYIQTLENTFVITKNLDLKGSVKLLTSLCIEGGFYCLENKKEENPFFIEPLYHD</sequence>
<dbReference type="GO" id="GO:0008233">
    <property type="term" value="F:peptidase activity"/>
    <property type="evidence" value="ECO:0007669"/>
    <property type="project" value="UniProtKB-KW"/>
</dbReference>
<dbReference type="SUPFAM" id="SSF53067">
    <property type="entry name" value="Actin-like ATPase domain"/>
    <property type="match status" value="1"/>
</dbReference>
<dbReference type="Proteomes" id="UP000001369">
    <property type="component" value="Chromosome"/>
</dbReference>
<dbReference type="InterPro" id="IPR000905">
    <property type="entry name" value="Gcp-like_dom"/>
</dbReference>
<dbReference type="Gene3D" id="3.30.420.200">
    <property type="match status" value="1"/>
</dbReference>
<dbReference type="NCBIfam" id="TIGR03725">
    <property type="entry name" value="T6A_YeaZ"/>
    <property type="match status" value="1"/>
</dbReference>
<proteinExistence type="predicted"/>
<reference evidence="2 3" key="1">
    <citation type="journal article" date="2009" name="J. Bacteriol.">
        <title>Complete and draft genome sequences of six members of the Aquificales.</title>
        <authorList>
            <person name="Reysenbach A.L."/>
            <person name="Hamamura N."/>
            <person name="Podar M."/>
            <person name="Griffiths E."/>
            <person name="Ferreira S."/>
            <person name="Hochstein R."/>
            <person name="Heidelberg J."/>
            <person name="Johnson J."/>
            <person name="Mead D."/>
            <person name="Pohorille A."/>
            <person name="Sarmiento M."/>
            <person name="Schweighofer K."/>
            <person name="Seshadri R."/>
            <person name="Voytek M.A."/>
        </authorList>
    </citation>
    <scope>NUCLEOTIDE SEQUENCE [LARGE SCALE GENOMIC DNA]</scope>
    <source>
        <strain evidence="3">Az-Fu1 / DSM 15241 / OCM 825</strain>
    </source>
</reference>
<protein>
    <submittedName>
        <fullName evidence="2">Glycoprotease family protein</fullName>
    </submittedName>
</protein>
<dbReference type="OrthoDB" id="9784166at2"/>
<dbReference type="GO" id="GO:0002949">
    <property type="term" value="P:tRNA threonylcarbamoyladenosine modification"/>
    <property type="evidence" value="ECO:0007669"/>
    <property type="project" value="InterPro"/>
</dbReference>
<dbReference type="KEGG" id="saf:SULAZ_1712"/>
<organism evidence="2 3">
    <name type="scientific">Sulfurihydrogenibium azorense (strain DSM 15241 / OCM 825 / Az-Fu1)</name>
    <dbReference type="NCBI Taxonomy" id="204536"/>
    <lineage>
        <taxon>Bacteria</taxon>
        <taxon>Pseudomonadati</taxon>
        <taxon>Aquificota</taxon>
        <taxon>Aquificia</taxon>
        <taxon>Aquificales</taxon>
        <taxon>Hydrogenothermaceae</taxon>
        <taxon>Sulfurihydrogenibium</taxon>
    </lineage>
</organism>
<dbReference type="Gene3D" id="3.30.420.40">
    <property type="match status" value="1"/>
</dbReference>
<name>C1DX33_SULAA</name>
<dbReference type="eggNOG" id="COG1214">
    <property type="taxonomic scope" value="Bacteria"/>
</dbReference>
<dbReference type="Pfam" id="PF00814">
    <property type="entry name" value="TsaD"/>
    <property type="match status" value="1"/>
</dbReference>
<evidence type="ECO:0000259" key="1">
    <source>
        <dbReference type="Pfam" id="PF00814"/>
    </source>
</evidence>
<dbReference type="InterPro" id="IPR022496">
    <property type="entry name" value="T6A_TsaB"/>
</dbReference>
<dbReference type="EMBL" id="CP001229">
    <property type="protein sequence ID" value="ACN98167.1"/>
    <property type="molecule type" value="Genomic_DNA"/>
</dbReference>
<keyword evidence="3" id="KW-1185">Reference proteome</keyword>
<evidence type="ECO:0000313" key="2">
    <source>
        <dbReference type="EMBL" id="ACN98167.1"/>
    </source>
</evidence>
<dbReference type="GO" id="GO:0006508">
    <property type="term" value="P:proteolysis"/>
    <property type="evidence" value="ECO:0007669"/>
    <property type="project" value="UniProtKB-KW"/>
</dbReference>
<keyword evidence="2" id="KW-0378">Hydrolase</keyword>